<dbReference type="EMBL" id="JADBEM010000001">
    <property type="protein sequence ID" value="MBE1603417.1"/>
    <property type="molecule type" value="Genomic_DNA"/>
</dbReference>
<accession>A0A927MU97</accession>
<protein>
    <submittedName>
        <fullName evidence="2">Outer membrane protein assembly factor BamB</fullName>
    </submittedName>
</protein>
<evidence type="ECO:0000256" key="1">
    <source>
        <dbReference type="SAM" id="MobiDB-lite"/>
    </source>
</evidence>
<dbReference type="AlphaFoldDB" id="A0A927MU97"/>
<evidence type="ECO:0000313" key="3">
    <source>
        <dbReference type="Proteomes" id="UP000638648"/>
    </source>
</evidence>
<organism evidence="2 3">
    <name type="scientific">Actinopolymorpha pittospori</name>
    <dbReference type="NCBI Taxonomy" id="648752"/>
    <lineage>
        <taxon>Bacteria</taxon>
        <taxon>Bacillati</taxon>
        <taxon>Actinomycetota</taxon>
        <taxon>Actinomycetes</taxon>
        <taxon>Propionibacteriales</taxon>
        <taxon>Actinopolymorphaceae</taxon>
        <taxon>Actinopolymorpha</taxon>
    </lineage>
</organism>
<reference evidence="2" key="1">
    <citation type="submission" date="2020-10" db="EMBL/GenBank/DDBJ databases">
        <title>Sequencing the genomes of 1000 actinobacteria strains.</title>
        <authorList>
            <person name="Klenk H.-P."/>
        </authorList>
    </citation>
    <scope>NUCLEOTIDE SEQUENCE</scope>
    <source>
        <strain evidence="2">DSM 45354</strain>
    </source>
</reference>
<feature type="compositionally biased region" description="Polar residues" evidence="1">
    <location>
        <begin position="50"/>
        <end position="61"/>
    </location>
</feature>
<dbReference type="Gene3D" id="2.130.10.10">
    <property type="entry name" value="YVTN repeat-like/Quinoprotein amine dehydrogenase"/>
    <property type="match status" value="1"/>
</dbReference>
<feature type="region of interest" description="Disordered" evidence="1">
    <location>
        <begin position="26"/>
        <end position="63"/>
    </location>
</feature>
<dbReference type="SUPFAM" id="SSF50998">
    <property type="entry name" value="Quinoprotein alcohol dehydrogenase-like"/>
    <property type="match status" value="1"/>
</dbReference>
<dbReference type="Proteomes" id="UP000638648">
    <property type="component" value="Unassembled WGS sequence"/>
</dbReference>
<gene>
    <name evidence="2" type="ORF">HEB94_000265</name>
</gene>
<proteinExistence type="predicted"/>
<keyword evidence="3" id="KW-1185">Reference proteome</keyword>
<evidence type="ECO:0000313" key="2">
    <source>
        <dbReference type="EMBL" id="MBE1603417.1"/>
    </source>
</evidence>
<name>A0A927MU97_9ACTN</name>
<dbReference type="InterPro" id="IPR015943">
    <property type="entry name" value="WD40/YVTN_repeat-like_dom_sf"/>
</dbReference>
<dbReference type="InterPro" id="IPR011047">
    <property type="entry name" value="Quinoprotein_ADH-like_sf"/>
</dbReference>
<comment type="caution">
    <text evidence="2">The sequence shown here is derived from an EMBL/GenBank/DDBJ whole genome shotgun (WGS) entry which is preliminary data.</text>
</comment>
<sequence length="96" mass="9547">MAKAAGLHAGDICPALDASNGNLVWRYSSPDVRGDPTGSSPAIADGAASRTATSLPSTQGPARSAGITELVEGIISSPAISGETVYVGYNDGSRSV</sequence>